<keyword evidence="4 6" id="KW-1133">Transmembrane helix</keyword>
<dbReference type="InterPro" id="IPR051790">
    <property type="entry name" value="Cytochrome_c-biogenesis_DsbD"/>
</dbReference>
<feature type="transmembrane region" description="Helical" evidence="6">
    <location>
        <begin position="225"/>
        <end position="242"/>
    </location>
</feature>
<evidence type="ECO:0000256" key="3">
    <source>
        <dbReference type="ARBA" id="ARBA00022692"/>
    </source>
</evidence>
<feature type="transmembrane region" description="Helical" evidence="6">
    <location>
        <begin position="74"/>
        <end position="96"/>
    </location>
</feature>
<keyword evidence="5 6" id="KW-0472">Membrane</keyword>
<feature type="transmembrane region" description="Helical" evidence="6">
    <location>
        <begin position="20"/>
        <end position="53"/>
    </location>
</feature>
<protein>
    <submittedName>
        <fullName evidence="8">Cytochrome c-type biogenesis protein CcdA (DsbD analog)</fullName>
    </submittedName>
</protein>
<dbReference type="GO" id="GO:0017004">
    <property type="term" value="P:cytochrome complex assembly"/>
    <property type="evidence" value="ECO:0007669"/>
    <property type="project" value="InterPro"/>
</dbReference>
<keyword evidence="9" id="KW-1185">Reference proteome</keyword>
<evidence type="ECO:0000256" key="5">
    <source>
        <dbReference type="ARBA" id="ARBA00023136"/>
    </source>
</evidence>
<sequence>MLTTSWPGLVPLQASWVESAIGGSMLLAIPVAALAGLLSFFSPCVLPLLPGYLSFATGLSAAEVADGGRRGRMLLGSCLFVLGFAAVFVATGAVIGSLGSALVMHQRAITVVIGLLTILLGAIFLGLVPLGQRDVRLHRVPRLGILAAPLLGIVFGVGWTPCMGPALAVVLGLALNEGSQLRGGFLAFCYALGLGIPFVLAGLAMSRMAGAIGFVKRHQLAVQRAGGGLMVLVGILLVTGLWDRAMAVVRQWAVAYGAPI</sequence>
<dbReference type="AlphaFoldDB" id="A0A1R4IFL1"/>
<gene>
    <name evidence="8" type="ORF">FM114_01330</name>
</gene>
<feature type="transmembrane region" description="Helical" evidence="6">
    <location>
        <begin position="108"/>
        <end position="131"/>
    </location>
</feature>
<dbReference type="Pfam" id="PF02683">
    <property type="entry name" value="DsbD_TM"/>
    <property type="match status" value="1"/>
</dbReference>
<dbReference type="PANTHER" id="PTHR31272">
    <property type="entry name" value="CYTOCHROME C-TYPE BIOGENESIS PROTEIN HI_1454-RELATED"/>
    <property type="match status" value="1"/>
</dbReference>
<comment type="similarity">
    <text evidence="2">Belongs to the DsbD family.</text>
</comment>
<feature type="domain" description="Cytochrome C biogenesis protein transmembrane" evidence="7">
    <location>
        <begin position="27"/>
        <end position="238"/>
    </location>
</feature>
<proteinExistence type="inferred from homology"/>
<dbReference type="PANTHER" id="PTHR31272:SF4">
    <property type="entry name" value="CYTOCHROME C-TYPE BIOGENESIS PROTEIN HI_1454-RELATED"/>
    <property type="match status" value="1"/>
</dbReference>
<evidence type="ECO:0000256" key="2">
    <source>
        <dbReference type="ARBA" id="ARBA00006143"/>
    </source>
</evidence>
<evidence type="ECO:0000259" key="7">
    <source>
        <dbReference type="Pfam" id="PF02683"/>
    </source>
</evidence>
<dbReference type="Proteomes" id="UP000188342">
    <property type="component" value="Unassembled WGS sequence"/>
</dbReference>
<dbReference type="STRING" id="1255658.FM114_01330"/>
<reference evidence="8 9" key="1">
    <citation type="submission" date="2017-02" db="EMBL/GenBank/DDBJ databases">
        <authorList>
            <person name="Peterson S.W."/>
        </authorList>
    </citation>
    <scope>NUCLEOTIDE SEQUENCE [LARGE SCALE GENOMIC DNA]</scope>
    <source>
        <strain evidence="8 9">LSP_Lj1</strain>
    </source>
</reference>
<feature type="transmembrane region" description="Helical" evidence="6">
    <location>
        <begin position="143"/>
        <end position="173"/>
    </location>
</feature>
<dbReference type="InterPro" id="IPR003834">
    <property type="entry name" value="Cyt_c_assmbl_TM_dom"/>
</dbReference>
<dbReference type="EMBL" id="FUKQ01000006">
    <property type="protein sequence ID" value="SJN18113.1"/>
    <property type="molecule type" value="Genomic_DNA"/>
</dbReference>
<evidence type="ECO:0000256" key="6">
    <source>
        <dbReference type="SAM" id="Phobius"/>
    </source>
</evidence>
<organism evidence="8 9">
    <name type="scientific">Luteococcus japonicus LSP_Lj1</name>
    <dbReference type="NCBI Taxonomy" id="1255658"/>
    <lineage>
        <taxon>Bacteria</taxon>
        <taxon>Bacillati</taxon>
        <taxon>Actinomycetota</taxon>
        <taxon>Actinomycetes</taxon>
        <taxon>Propionibacteriales</taxon>
        <taxon>Propionibacteriaceae</taxon>
        <taxon>Luteococcus</taxon>
    </lineage>
</organism>
<comment type="subcellular location">
    <subcellularLocation>
        <location evidence="1">Membrane</location>
        <topology evidence="1">Multi-pass membrane protein</topology>
    </subcellularLocation>
</comment>
<keyword evidence="3 6" id="KW-0812">Transmembrane</keyword>
<dbReference type="GO" id="GO:0016020">
    <property type="term" value="C:membrane"/>
    <property type="evidence" value="ECO:0007669"/>
    <property type="project" value="UniProtKB-SubCell"/>
</dbReference>
<accession>A0A1R4IFL1</accession>
<feature type="transmembrane region" description="Helical" evidence="6">
    <location>
        <begin position="185"/>
        <end position="204"/>
    </location>
</feature>
<evidence type="ECO:0000313" key="8">
    <source>
        <dbReference type="EMBL" id="SJN18113.1"/>
    </source>
</evidence>
<evidence type="ECO:0000313" key="9">
    <source>
        <dbReference type="Proteomes" id="UP000188342"/>
    </source>
</evidence>
<evidence type="ECO:0000256" key="4">
    <source>
        <dbReference type="ARBA" id="ARBA00022989"/>
    </source>
</evidence>
<name>A0A1R4IFL1_9ACTN</name>
<evidence type="ECO:0000256" key="1">
    <source>
        <dbReference type="ARBA" id="ARBA00004141"/>
    </source>
</evidence>